<gene>
    <name evidence="2" type="ORF">JKP88DRAFT_240657</name>
</gene>
<dbReference type="Proteomes" id="UP000664859">
    <property type="component" value="Unassembled WGS sequence"/>
</dbReference>
<protein>
    <submittedName>
        <fullName evidence="2">Uncharacterized protein</fullName>
    </submittedName>
</protein>
<evidence type="ECO:0000313" key="3">
    <source>
        <dbReference type="Proteomes" id="UP000664859"/>
    </source>
</evidence>
<dbReference type="InterPro" id="IPR036770">
    <property type="entry name" value="Ankyrin_rpt-contain_sf"/>
</dbReference>
<dbReference type="SUPFAM" id="SSF140860">
    <property type="entry name" value="Pseudo ankyrin repeat-like"/>
    <property type="match status" value="1"/>
</dbReference>
<accession>A0A835ZQ67</accession>
<reference evidence="2" key="1">
    <citation type="submission" date="2021-02" db="EMBL/GenBank/DDBJ databases">
        <title>First Annotated Genome of the Yellow-green Alga Tribonema minus.</title>
        <authorList>
            <person name="Mahan K.M."/>
        </authorList>
    </citation>
    <scope>NUCLEOTIDE SEQUENCE</scope>
    <source>
        <strain evidence="2">UTEX B ZZ1240</strain>
    </source>
</reference>
<name>A0A835ZQ67_9STRA</name>
<keyword evidence="3" id="KW-1185">Reference proteome</keyword>
<organism evidence="2 3">
    <name type="scientific">Tribonema minus</name>
    <dbReference type="NCBI Taxonomy" id="303371"/>
    <lineage>
        <taxon>Eukaryota</taxon>
        <taxon>Sar</taxon>
        <taxon>Stramenopiles</taxon>
        <taxon>Ochrophyta</taxon>
        <taxon>PX clade</taxon>
        <taxon>Xanthophyceae</taxon>
        <taxon>Tribonematales</taxon>
        <taxon>Tribonemataceae</taxon>
        <taxon>Tribonema</taxon>
    </lineage>
</organism>
<evidence type="ECO:0000256" key="1">
    <source>
        <dbReference type="SAM" id="MobiDB-lite"/>
    </source>
</evidence>
<dbReference type="Gene3D" id="1.25.40.20">
    <property type="entry name" value="Ankyrin repeat-containing domain"/>
    <property type="match status" value="1"/>
</dbReference>
<dbReference type="AlphaFoldDB" id="A0A835ZQ67"/>
<proteinExistence type="predicted"/>
<sequence>MEVWALRAELARSEAAAAVMQKRLRQTELQLLDKMKLQRQELHAFSSLLEHGLLNTVFTFLGPGYWLYVAGVSRGVRGTYLSSVPKRKRGSAGASRKTSFQAALATMATFEVAEQANVCSCKKRKAFSRAAGEHAPVCVLDHLRFARFEFKCQALIISAARCGRLDVLAWQGYHYGLDLWSEPVSTILRDAAARGDTDILGWVWPQLQQPDFGDDAQARHFNNVVLPLWEVAAHHGRLRTLQWLFAACPPVTRPLNPAVPRLLHAAALGGHRDVMHWLEKLLEVRQSWVSASAAARGGHWALAQDIMNAPGSFLVMDDVCQALVEALQFAIAPGCPWRGWSPAVCARLRAAAARGRQARRAAAAAALEWAHAAGALCGCAAAASDAEEDASEDEPEDESDDEFA</sequence>
<feature type="region of interest" description="Disordered" evidence="1">
    <location>
        <begin position="385"/>
        <end position="404"/>
    </location>
</feature>
<evidence type="ECO:0000313" key="2">
    <source>
        <dbReference type="EMBL" id="KAG5193008.1"/>
    </source>
</evidence>
<comment type="caution">
    <text evidence="2">The sequence shown here is derived from an EMBL/GenBank/DDBJ whole genome shotgun (WGS) entry which is preliminary data.</text>
</comment>
<dbReference type="EMBL" id="JAFCMP010000001">
    <property type="protein sequence ID" value="KAG5193008.1"/>
    <property type="molecule type" value="Genomic_DNA"/>
</dbReference>